<proteinExistence type="predicted"/>
<protein>
    <recommendedName>
        <fullName evidence="4">Hydrophobin</fullName>
    </recommendedName>
</protein>
<dbReference type="RefSeq" id="XP_056509505.1">
    <property type="nucleotide sequence ID" value="XM_056656705.1"/>
</dbReference>
<evidence type="ECO:0008006" key="4">
    <source>
        <dbReference type="Google" id="ProtNLM"/>
    </source>
</evidence>
<sequence>MRVSSILVALATTLALGEAKKINMHCNFAADKSGMIQQPYCCRDLKPAPNNGNINEASDCELIQEPQLCEDRSRPACCYEIGPKKICTNHVIFQDASSV</sequence>
<keyword evidence="3" id="KW-1185">Reference proteome</keyword>
<comment type="caution">
    <text evidence="2">The sequence shown here is derived from an EMBL/GenBank/DDBJ whole genome shotgun (WGS) entry which is preliminary data.</text>
</comment>
<evidence type="ECO:0000256" key="1">
    <source>
        <dbReference type="SAM" id="SignalP"/>
    </source>
</evidence>
<dbReference type="OrthoDB" id="4269539at2759"/>
<accession>A0A9W9K405</accession>
<evidence type="ECO:0000313" key="3">
    <source>
        <dbReference type="Proteomes" id="UP001141434"/>
    </source>
</evidence>
<feature type="chain" id="PRO_5040828330" description="Hydrophobin" evidence="1">
    <location>
        <begin position="20"/>
        <end position="99"/>
    </location>
</feature>
<keyword evidence="1" id="KW-0732">Signal</keyword>
<dbReference type="EMBL" id="JAPMSZ010000009">
    <property type="protein sequence ID" value="KAJ5091307.1"/>
    <property type="molecule type" value="Genomic_DNA"/>
</dbReference>
<gene>
    <name evidence="2" type="ORF">NUU61_006177</name>
</gene>
<reference evidence="2" key="1">
    <citation type="submission" date="2022-11" db="EMBL/GenBank/DDBJ databases">
        <authorList>
            <person name="Petersen C."/>
        </authorList>
    </citation>
    <scope>NUCLEOTIDE SEQUENCE</scope>
    <source>
        <strain evidence="2">IBT 34128</strain>
    </source>
</reference>
<organism evidence="2 3">
    <name type="scientific">Penicillium alfredii</name>
    <dbReference type="NCBI Taxonomy" id="1506179"/>
    <lineage>
        <taxon>Eukaryota</taxon>
        <taxon>Fungi</taxon>
        <taxon>Dikarya</taxon>
        <taxon>Ascomycota</taxon>
        <taxon>Pezizomycotina</taxon>
        <taxon>Eurotiomycetes</taxon>
        <taxon>Eurotiomycetidae</taxon>
        <taxon>Eurotiales</taxon>
        <taxon>Aspergillaceae</taxon>
        <taxon>Penicillium</taxon>
    </lineage>
</organism>
<dbReference type="Proteomes" id="UP001141434">
    <property type="component" value="Unassembled WGS sequence"/>
</dbReference>
<dbReference type="GeneID" id="81395874"/>
<evidence type="ECO:0000313" key="2">
    <source>
        <dbReference type="EMBL" id="KAJ5091307.1"/>
    </source>
</evidence>
<dbReference type="AlphaFoldDB" id="A0A9W9K405"/>
<feature type="signal peptide" evidence="1">
    <location>
        <begin position="1"/>
        <end position="19"/>
    </location>
</feature>
<reference evidence="2" key="2">
    <citation type="journal article" date="2023" name="IMA Fungus">
        <title>Comparative genomic study of the Penicillium genus elucidates a diverse pangenome and 15 lateral gene transfer events.</title>
        <authorList>
            <person name="Petersen C."/>
            <person name="Sorensen T."/>
            <person name="Nielsen M.R."/>
            <person name="Sondergaard T.E."/>
            <person name="Sorensen J.L."/>
            <person name="Fitzpatrick D.A."/>
            <person name="Frisvad J.C."/>
            <person name="Nielsen K.L."/>
        </authorList>
    </citation>
    <scope>NUCLEOTIDE SEQUENCE</scope>
    <source>
        <strain evidence="2">IBT 34128</strain>
    </source>
</reference>
<name>A0A9W9K405_9EURO</name>